<dbReference type="EMBL" id="ML120413">
    <property type="protein sequence ID" value="RPA96606.1"/>
    <property type="molecule type" value="Genomic_DNA"/>
</dbReference>
<evidence type="ECO:0000313" key="2">
    <source>
        <dbReference type="Proteomes" id="UP000276215"/>
    </source>
</evidence>
<dbReference type="Proteomes" id="UP000276215">
    <property type="component" value="Unassembled WGS sequence"/>
</dbReference>
<dbReference type="PANTHER" id="PTHR35871">
    <property type="entry name" value="EXPRESSED PROTEIN"/>
    <property type="match status" value="1"/>
</dbReference>
<sequence>RKALSSRLAHAWLSRLGWYWNEVHKGIYKDGHERDDIKQYRNLVFLPQLQALKSRMMEWDKNLLIILKVLEAEVKPVIFITYDKSTFNSNNRQKILWIYEDQVPICKKRLQTRSTSLRPSYTNWKT</sequence>
<dbReference type="AlphaFoldDB" id="A0A3N4JEA8"/>
<proteinExistence type="predicted"/>
<organism evidence="1 2">
    <name type="scientific">Choiromyces venosus 120613-1</name>
    <dbReference type="NCBI Taxonomy" id="1336337"/>
    <lineage>
        <taxon>Eukaryota</taxon>
        <taxon>Fungi</taxon>
        <taxon>Dikarya</taxon>
        <taxon>Ascomycota</taxon>
        <taxon>Pezizomycotina</taxon>
        <taxon>Pezizomycetes</taxon>
        <taxon>Pezizales</taxon>
        <taxon>Tuberaceae</taxon>
        <taxon>Choiromyces</taxon>
    </lineage>
</organism>
<gene>
    <name evidence="1" type="ORF">L873DRAFT_1694133</name>
</gene>
<dbReference type="PANTHER" id="PTHR35871:SF1">
    <property type="entry name" value="CXC1-LIKE CYSTEINE CLUSTER ASSOCIATED WITH KDZ TRANSPOSASES DOMAIN-CONTAINING PROTEIN"/>
    <property type="match status" value="1"/>
</dbReference>
<evidence type="ECO:0000313" key="1">
    <source>
        <dbReference type="EMBL" id="RPA96606.1"/>
    </source>
</evidence>
<accession>A0A3N4JEA8</accession>
<feature type="non-terminal residue" evidence="1">
    <location>
        <position position="1"/>
    </location>
</feature>
<reference evidence="1 2" key="1">
    <citation type="journal article" date="2018" name="Nat. Ecol. Evol.">
        <title>Pezizomycetes genomes reveal the molecular basis of ectomycorrhizal truffle lifestyle.</title>
        <authorList>
            <person name="Murat C."/>
            <person name="Payen T."/>
            <person name="Noel B."/>
            <person name="Kuo A."/>
            <person name="Morin E."/>
            <person name="Chen J."/>
            <person name="Kohler A."/>
            <person name="Krizsan K."/>
            <person name="Balestrini R."/>
            <person name="Da Silva C."/>
            <person name="Montanini B."/>
            <person name="Hainaut M."/>
            <person name="Levati E."/>
            <person name="Barry K.W."/>
            <person name="Belfiori B."/>
            <person name="Cichocki N."/>
            <person name="Clum A."/>
            <person name="Dockter R.B."/>
            <person name="Fauchery L."/>
            <person name="Guy J."/>
            <person name="Iotti M."/>
            <person name="Le Tacon F."/>
            <person name="Lindquist E.A."/>
            <person name="Lipzen A."/>
            <person name="Malagnac F."/>
            <person name="Mello A."/>
            <person name="Molinier V."/>
            <person name="Miyauchi S."/>
            <person name="Poulain J."/>
            <person name="Riccioni C."/>
            <person name="Rubini A."/>
            <person name="Sitrit Y."/>
            <person name="Splivallo R."/>
            <person name="Traeger S."/>
            <person name="Wang M."/>
            <person name="Zifcakova L."/>
            <person name="Wipf D."/>
            <person name="Zambonelli A."/>
            <person name="Paolocci F."/>
            <person name="Nowrousian M."/>
            <person name="Ottonello S."/>
            <person name="Baldrian P."/>
            <person name="Spatafora J.W."/>
            <person name="Henrissat B."/>
            <person name="Nagy L.G."/>
            <person name="Aury J.M."/>
            <person name="Wincker P."/>
            <person name="Grigoriev I.V."/>
            <person name="Bonfante P."/>
            <person name="Martin F.M."/>
        </authorList>
    </citation>
    <scope>NUCLEOTIDE SEQUENCE [LARGE SCALE GENOMIC DNA]</scope>
    <source>
        <strain evidence="1 2">120613-1</strain>
    </source>
</reference>
<protein>
    <submittedName>
        <fullName evidence="1">Uncharacterized protein</fullName>
    </submittedName>
</protein>
<dbReference type="OrthoDB" id="5420557at2759"/>
<keyword evidence="2" id="KW-1185">Reference proteome</keyword>
<name>A0A3N4JEA8_9PEZI</name>
<dbReference type="STRING" id="1336337.A0A3N4JEA8"/>